<accession>B7PVB1</accession>
<evidence type="ECO:0000313" key="3">
    <source>
        <dbReference type="Proteomes" id="UP000001555"/>
    </source>
</evidence>
<dbReference type="InParanoid" id="B7PVB1"/>
<dbReference type="PaxDb" id="6945-B7PVB1"/>
<dbReference type="Proteomes" id="UP000001555">
    <property type="component" value="Unassembled WGS sequence"/>
</dbReference>
<dbReference type="HOGENOM" id="CLU_3052677_0_0_1"/>
<dbReference type="VEuPathDB" id="VectorBase:ISCI008014"/>
<gene>
    <name evidence="1" type="ORF">IscW_ISCW008014</name>
</gene>
<reference evidence="2" key="2">
    <citation type="submission" date="2020-05" db="UniProtKB">
        <authorList>
            <consortium name="EnsemblMetazoa"/>
        </authorList>
    </citation>
    <scope>IDENTIFICATION</scope>
    <source>
        <strain evidence="2">wikel</strain>
    </source>
</reference>
<sequence>MIGWVIISELFNTEISKLSAYIYLNRLSSHTWLALTSLHDAGNHSYSSMPGRRN</sequence>
<evidence type="ECO:0000313" key="2">
    <source>
        <dbReference type="EnsemblMetazoa" id="ISCW008014-PA"/>
    </source>
</evidence>
<protein>
    <submittedName>
        <fullName evidence="1 2">Uncharacterized protein</fullName>
    </submittedName>
</protein>
<keyword evidence="3" id="KW-1185">Reference proteome</keyword>
<reference evidence="1 3" key="1">
    <citation type="submission" date="2008-03" db="EMBL/GenBank/DDBJ databases">
        <title>Annotation of Ixodes scapularis.</title>
        <authorList>
            <consortium name="Ixodes scapularis Genome Project Consortium"/>
            <person name="Caler E."/>
            <person name="Hannick L.I."/>
            <person name="Bidwell S."/>
            <person name="Joardar V."/>
            <person name="Thiagarajan M."/>
            <person name="Amedeo P."/>
            <person name="Galinsky K.J."/>
            <person name="Schobel S."/>
            <person name="Inman J."/>
            <person name="Hostetler J."/>
            <person name="Miller J."/>
            <person name="Hammond M."/>
            <person name="Megy K."/>
            <person name="Lawson D."/>
            <person name="Kodira C."/>
            <person name="Sutton G."/>
            <person name="Meyer J."/>
            <person name="Hill C.A."/>
            <person name="Birren B."/>
            <person name="Nene V."/>
            <person name="Collins F."/>
            <person name="Alarcon-Chaidez F."/>
            <person name="Wikel S."/>
            <person name="Strausberg R."/>
        </authorList>
    </citation>
    <scope>NUCLEOTIDE SEQUENCE [LARGE SCALE GENOMIC DNA]</scope>
    <source>
        <strain evidence="3">Wikel</strain>
        <strain evidence="1">Wikel colony</strain>
    </source>
</reference>
<name>B7PVB1_IXOSC</name>
<dbReference type="EnsemblMetazoa" id="ISCW008014-RA">
    <property type="protein sequence ID" value="ISCW008014-PA"/>
    <property type="gene ID" value="ISCW008014"/>
</dbReference>
<dbReference type="EMBL" id="ABJB010987865">
    <property type="status" value="NOT_ANNOTATED_CDS"/>
    <property type="molecule type" value="Genomic_DNA"/>
</dbReference>
<dbReference type="AlphaFoldDB" id="B7PVB1"/>
<dbReference type="VEuPathDB" id="VectorBase:ISCW008014"/>
<organism>
    <name type="scientific">Ixodes scapularis</name>
    <name type="common">Black-legged tick</name>
    <name type="synonym">Deer tick</name>
    <dbReference type="NCBI Taxonomy" id="6945"/>
    <lineage>
        <taxon>Eukaryota</taxon>
        <taxon>Metazoa</taxon>
        <taxon>Ecdysozoa</taxon>
        <taxon>Arthropoda</taxon>
        <taxon>Chelicerata</taxon>
        <taxon>Arachnida</taxon>
        <taxon>Acari</taxon>
        <taxon>Parasitiformes</taxon>
        <taxon>Ixodida</taxon>
        <taxon>Ixodoidea</taxon>
        <taxon>Ixodidae</taxon>
        <taxon>Ixodinae</taxon>
        <taxon>Ixodes</taxon>
    </lineage>
</organism>
<dbReference type="EMBL" id="DS798517">
    <property type="protein sequence ID" value="EEC10533.1"/>
    <property type="molecule type" value="Genomic_DNA"/>
</dbReference>
<proteinExistence type="predicted"/>
<evidence type="ECO:0000313" key="1">
    <source>
        <dbReference type="EMBL" id="EEC10533.1"/>
    </source>
</evidence>